<feature type="region of interest" description="Disordered" evidence="1">
    <location>
        <begin position="1"/>
        <end position="23"/>
    </location>
</feature>
<name>A0AAI8BDU8_9BURK</name>
<feature type="compositionally biased region" description="Low complexity" evidence="1">
    <location>
        <begin position="170"/>
        <end position="183"/>
    </location>
</feature>
<dbReference type="Proteomes" id="UP000029424">
    <property type="component" value="Chromosome 2"/>
</dbReference>
<sequence length="249" mass="27285">MRDRARHSAARSRRALSSPPRVRIPMRVPAGCSTRNLKMDRHAIASARPTPSRRTRASPVYMRLLRPFVRPSTTPRSHRSATLPSPWAARLLVRASHCKRIGIPDIPARRRALRDIASSPHRSSFAGNRQTYVSPHSGDARSAATATAPRARSQPHAALAHVLVARRTPRTANRAPRTANRAPRTARRAQTKKSPRAFARGDFFGLSQLPDDSGKPHAVLTLPRPSASSARGPSRARWPASPGTSALRP</sequence>
<proteinExistence type="predicted"/>
<accession>A0AAI8BDU8</accession>
<dbReference type="GO" id="GO:0016746">
    <property type="term" value="F:acyltransferase activity"/>
    <property type="evidence" value="ECO:0007669"/>
    <property type="project" value="UniProtKB-KW"/>
</dbReference>
<organism evidence="2 3">
    <name type="scientific">Burkholderia oklahomensis</name>
    <dbReference type="NCBI Taxonomy" id="342113"/>
    <lineage>
        <taxon>Bacteria</taxon>
        <taxon>Pseudomonadati</taxon>
        <taxon>Pseudomonadota</taxon>
        <taxon>Betaproteobacteria</taxon>
        <taxon>Burkholderiales</taxon>
        <taxon>Burkholderiaceae</taxon>
        <taxon>Burkholderia</taxon>
        <taxon>pseudomallei group</taxon>
    </lineage>
</organism>
<feature type="compositionally biased region" description="Polar residues" evidence="1">
    <location>
        <begin position="120"/>
        <end position="134"/>
    </location>
</feature>
<dbReference type="AlphaFoldDB" id="A0AAI8BDU8"/>
<dbReference type="EMBL" id="CP008727">
    <property type="protein sequence ID" value="AIO70393.1"/>
    <property type="molecule type" value="Genomic_DNA"/>
</dbReference>
<evidence type="ECO:0000256" key="1">
    <source>
        <dbReference type="SAM" id="MobiDB-lite"/>
    </source>
</evidence>
<keyword evidence="2" id="KW-0012">Acyltransferase</keyword>
<gene>
    <name evidence="2" type="ORF">DM82_5927</name>
</gene>
<protein>
    <submittedName>
        <fullName evidence="2">Acyltransferase family domain protein</fullName>
    </submittedName>
</protein>
<feature type="compositionally biased region" description="Low complexity" evidence="1">
    <location>
        <begin position="140"/>
        <end position="152"/>
    </location>
</feature>
<feature type="region of interest" description="Disordered" evidence="1">
    <location>
        <begin position="117"/>
        <end position="249"/>
    </location>
</feature>
<dbReference type="KEGG" id="bok:DM82_5927"/>
<reference evidence="2 3" key="1">
    <citation type="submission" date="2014-06" db="EMBL/GenBank/DDBJ databases">
        <authorList>
            <person name="Bishop-Lilly K.A."/>
            <person name="Broomall S.M."/>
            <person name="Chain P.S."/>
            <person name="Chertkov O."/>
            <person name="Coyne S.R."/>
            <person name="Daligault H.E."/>
            <person name="Davenport K.W."/>
            <person name="Erkkila T."/>
            <person name="Frey K.G."/>
            <person name="Gibbons H.S."/>
            <person name="Gu W."/>
            <person name="Jaissle J."/>
            <person name="Johnson S.L."/>
            <person name="Koroleva G.I."/>
            <person name="Ladner J.T."/>
            <person name="Lo C.-C."/>
            <person name="Minogue T.D."/>
            <person name="Munk C."/>
            <person name="Palacios G.F."/>
            <person name="Redden C.L."/>
            <person name="Rosenzweig C.N."/>
            <person name="Scholz M.B."/>
            <person name="Teshima H."/>
            <person name="Xu Y."/>
        </authorList>
    </citation>
    <scope>NUCLEOTIDE SEQUENCE [LARGE SCALE GENOMIC DNA]</scope>
    <source>
        <strain evidence="2 3">EO147</strain>
    </source>
</reference>
<feature type="compositionally biased region" description="Low complexity" evidence="1">
    <location>
        <begin position="223"/>
        <end position="242"/>
    </location>
</feature>
<keyword evidence="2" id="KW-0808">Transferase</keyword>
<evidence type="ECO:0000313" key="2">
    <source>
        <dbReference type="EMBL" id="AIO70393.1"/>
    </source>
</evidence>
<feature type="compositionally biased region" description="Basic residues" evidence="1">
    <location>
        <begin position="184"/>
        <end position="195"/>
    </location>
</feature>
<keyword evidence="3" id="KW-1185">Reference proteome</keyword>
<evidence type="ECO:0000313" key="3">
    <source>
        <dbReference type="Proteomes" id="UP000029424"/>
    </source>
</evidence>
<feature type="compositionally biased region" description="Basic residues" evidence="1">
    <location>
        <begin position="1"/>
        <end position="14"/>
    </location>
</feature>